<dbReference type="Gene3D" id="3.40.50.2000">
    <property type="entry name" value="Glycogen Phosphorylase B"/>
    <property type="match status" value="2"/>
</dbReference>
<name>A0A4V2Z2X9_9ACTN</name>
<sequence>MGRAPHRRARRRRGPHARHRAPEGGRRPLQHRRPVDDDVRRGCAGRGGPVRPGDGDGGAADAAGVRDLSGEGARRARVRAALGLRRDAGDRAAGTARRPDVPAGRRLAMRRVCVFTGSRADYGPLLSVLRALDAEPSIDLSVLVSGGHLVKSQGLTVGQIEADGFRVAERVEVVLASDTASAVAKSFGLAVIGYADALDRLAPDVVVVLGDRYEALAVAVTAALRLVPVAHIGGGELSHGSTDDSVRHAITKLAHLHFTSNEEFRQRVIQMGEDPARVYVTGAPGLDTIRTMSFVGRESLAKVLGISLRDPVVAVTYHPATADPVRSLDGVRGLVAALDELPSATVVFTGTNVDQNGAATYEPIRRFVASNPTRSVAVSSLGAQRYLSLVDLAAVVVGNSSSGLAEVPALRTPTVNIGSRQDGRPRAASVIDCGESADDIGAAIRRALSPEHAAVTATATSAFGDGHAAERIAEQLKIADLRGLLRKRFWSLTSAYVGG</sequence>
<evidence type="ECO:0000313" key="4">
    <source>
        <dbReference type="Proteomes" id="UP000294739"/>
    </source>
</evidence>
<gene>
    <name evidence="3" type="primary">neuC</name>
    <name evidence="3" type="ORF">E1269_10925</name>
</gene>
<proteinExistence type="predicted"/>
<keyword evidence="4" id="KW-1185">Reference proteome</keyword>
<dbReference type="EMBL" id="SMKZ01000013">
    <property type="protein sequence ID" value="TDE10588.1"/>
    <property type="molecule type" value="Genomic_DNA"/>
</dbReference>
<organism evidence="3 4">
    <name type="scientific">Jiangella asiatica</name>
    <dbReference type="NCBI Taxonomy" id="2530372"/>
    <lineage>
        <taxon>Bacteria</taxon>
        <taxon>Bacillati</taxon>
        <taxon>Actinomycetota</taxon>
        <taxon>Actinomycetes</taxon>
        <taxon>Jiangellales</taxon>
        <taxon>Jiangellaceae</taxon>
        <taxon>Jiangella</taxon>
    </lineage>
</organism>
<dbReference type="InterPro" id="IPR003331">
    <property type="entry name" value="UDP_GlcNAc_Epimerase_2_dom"/>
</dbReference>
<dbReference type="Proteomes" id="UP000294739">
    <property type="component" value="Unassembled WGS sequence"/>
</dbReference>
<dbReference type="GO" id="GO:0004553">
    <property type="term" value="F:hydrolase activity, hydrolyzing O-glycosyl compounds"/>
    <property type="evidence" value="ECO:0007669"/>
    <property type="project" value="InterPro"/>
</dbReference>
<dbReference type="NCBIfam" id="TIGR03568">
    <property type="entry name" value="NeuC_NnaA"/>
    <property type="match status" value="1"/>
</dbReference>
<dbReference type="Pfam" id="PF02350">
    <property type="entry name" value="Epimerase_2"/>
    <property type="match status" value="1"/>
</dbReference>
<protein>
    <submittedName>
        <fullName evidence="3">UDP-N-acetylglucosamine 2-epimerase (Hydrolyzing)</fullName>
        <ecNumber evidence="3">3.2.1.183</ecNumber>
    </submittedName>
</protein>
<dbReference type="PANTHER" id="PTHR43174:SF3">
    <property type="entry name" value="UDP-N-ACETYLGLUCOSAMINE 2-EPIMERASE"/>
    <property type="match status" value="1"/>
</dbReference>
<evidence type="ECO:0000259" key="2">
    <source>
        <dbReference type="Pfam" id="PF02350"/>
    </source>
</evidence>
<accession>A0A4V2Z2X9</accession>
<dbReference type="PANTHER" id="PTHR43174">
    <property type="entry name" value="UDP-N-ACETYLGLUCOSAMINE 2-EPIMERASE"/>
    <property type="match status" value="1"/>
</dbReference>
<feature type="region of interest" description="Disordered" evidence="1">
    <location>
        <begin position="1"/>
        <end position="70"/>
    </location>
</feature>
<dbReference type="SUPFAM" id="SSF53756">
    <property type="entry name" value="UDP-Glycosyltransferase/glycogen phosphorylase"/>
    <property type="match status" value="1"/>
</dbReference>
<dbReference type="InterPro" id="IPR029767">
    <property type="entry name" value="WecB-like"/>
</dbReference>
<keyword evidence="3" id="KW-0378">Hydrolase</keyword>
<evidence type="ECO:0000313" key="3">
    <source>
        <dbReference type="EMBL" id="TDE10588.1"/>
    </source>
</evidence>
<dbReference type="InterPro" id="IPR020004">
    <property type="entry name" value="UDP-GlcNAc_Epase"/>
</dbReference>
<feature type="compositionally biased region" description="Gly residues" evidence="1">
    <location>
        <begin position="44"/>
        <end position="58"/>
    </location>
</feature>
<dbReference type="GO" id="GO:0006047">
    <property type="term" value="P:UDP-N-acetylglucosamine metabolic process"/>
    <property type="evidence" value="ECO:0007669"/>
    <property type="project" value="InterPro"/>
</dbReference>
<reference evidence="3 4" key="1">
    <citation type="submission" date="2019-03" db="EMBL/GenBank/DDBJ databases">
        <title>Draft genome sequences of novel Actinobacteria.</title>
        <authorList>
            <person name="Sahin N."/>
            <person name="Ay H."/>
            <person name="Saygin H."/>
        </authorList>
    </citation>
    <scope>NUCLEOTIDE SEQUENCE [LARGE SCALE GENOMIC DNA]</scope>
    <source>
        <strain evidence="3 4">5K138</strain>
    </source>
</reference>
<dbReference type="EC" id="3.2.1.183" evidence="3"/>
<comment type="caution">
    <text evidence="3">The sequence shown here is derived from an EMBL/GenBank/DDBJ whole genome shotgun (WGS) entry which is preliminary data.</text>
</comment>
<dbReference type="InParanoid" id="A0A4V2Z2X9"/>
<dbReference type="AlphaFoldDB" id="A0A4V2Z2X9"/>
<dbReference type="OrthoDB" id="9803238at2"/>
<keyword evidence="3" id="KW-0326">Glycosidase</keyword>
<evidence type="ECO:0000256" key="1">
    <source>
        <dbReference type="SAM" id="MobiDB-lite"/>
    </source>
</evidence>
<feature type="domain" description="UDP-N-acetylglucosamine 2-epimerase" evidence="2">
    <location>
        <begin position="130"/>
        <end position="477"/>
    </location>
</feature>
<feature type="compositionally biased region" description="Basic residues" evidence="1">
    <location>
        <begin position="1"/>
        <end position="19"/>
    </location>
</feature>